<gene>
    <name evidence="3" type="primary">crtW</name>
</gene>
<evidence type="ECO:0000313" key="3">
    <source>
        <dbReference type="EMBL" id="AIG94831.1"/>
    </source>
</evidence>
<sequence length="350" mass="38986">MAGMSPSRMNLPEKSRPPVAAAISGMMMSSVRLATMVPKAAPMITPTARPSTLPRVMKDRKSLSMQFLPPEGLKKGRQAQAGRSLVCPGVTDVARTAAHGYIAAMTGDGERRRQTLVGLGLAAGIIAAFVLLHVSAVFFVPLNGGWLLAAPLLVAVLSWLSVGLFIVAHDAMHGSLAPGRPGVNLFFGRLTLLLYAGFWMDRLRPKHFDHHKHVGTEHDPDFSADHPTRFWPWYLTFMKRYFGLREYLILNVLVLAYVVVLKAPIANLLLYWALPAILSSLQLFYFGTYLPHRHEDAAFADEHKARSNDYPAWLSLLTCFHFGYHREHHLSPGTPWWALPTKRRQLQLPA</sequence>
<feature type="transmembrane region" description="Helical" evidence="1">
    <location>
        <begin position="181"/>
        <end position="200"/>
    </location>
</feature>
<reference evidence="3" key="1">
    <citation type="journal article" date="2014" name="Appl. Microbiol. Biotechnol.">
        <title>The astaxanthin dideoxyglycoside biosynthesis pathway in Sphingomonas sp. PB304.</title>
        <authorList>
            <person name="Kim S.H."/>
            <person name="Kim J.H."/>
            <person name="Lee B.Y."/>
            <person name="Lee P.C."/>
        </authorList>
    </citation>
    <scope>NUCLEOTIDE SEQUENCE</scope>
    <source>
        <strain evidence="3">PB304</strain>
    </source>
</reference>
<feature type="domain" description="Fatty acid desaturase" evidence="2">
    <location>
        <begin position="252"/>
        <end position="345"/>
    </location>
</feature>
<dbReference type="InterPro" id="IPR005804">
    <property type="entry name" value="FA_desaturase_dom"/>
</dbReference>
<dbReference type="GO" id="GO:0006629">
    <property type="term" value="P:lipid metabolic process"/>
    <property type="evidence" value="ECO:0007669"/>
    <property type="project" value="InterPro"/>
</dbReference>
<proteinExistence type="predicted"/>
<accession>A0A075W573</accession>
<feature type="transmembrane region" description="Helical" evidence="1">
    <location>
        <begin position="268"/>
        <end position="286"/>
    </location>
</feature>
<feature type="transmembrane region" description="Helical" evidence="1">
    <location>
        <begin position="116"/>
        <end position="140"/>
    </location>
</feature>
<name>A0A075W573_9SPHN</name>
<protein>
    <submittedName>
        <fullName evidence="3">CrtW</fullName>
    </submittedName>
</protein>
<organism evidence="3">
    <name type="scientific">Sphingomonas lacus</name>
    <dbReference type="NCBI Taxonomy" id="1355329"/>
    <lineage>
        <taxon>Bacteria</taxon>
        <taxon>Pseudomonadati</taxon>
        <taxon>Pseudomonadota</taxon>
        <taxon>Alphaproteobacteria</taxon>
        <taxon>Sphingomonadales</taxon>
        <taxon>Sphingomonadaceae</taxon>
        <taxon>Sphingomonas</taxon>
    </lineage>
</organism>
<keyword evidence="1" id="KW-0472">Membrane</keyword>
<evidence type="ECO:0000256" key="1">
    <source>
        <dbReference type="SAM" id="Phobius"/>
    </source>
</evidence>
<feature type="domain" description="Fatty acid desaturase" evidence="2">
    <location>
        <begin position="146"/>
        <end position="245"/>
    </location>
</feature>
<keyword evidence="1" id="KW-0812">Transmembrane</keyword>
<dbReference type="EMBL" id="KF724896">
    <property type="protein sequence ID" value="AIG94831.1"/>
    <property type="molecule type" value="Genomic_DNA"/>
</dbReference>
<feature type="transmembrane region" description="Helical" evidence="1">
    <location>
        <begin position="242"/>
        <end position="261"/>
    </location>
</feature>
<keyword evidence="1" id="KW-1133">Transmembrane helix</keyword>
<dbReference type="Pfam" id="PF00487">
    <property type="entry name" value="FA_desaturase"/>
    <property type="match status" value="2"/>
</dbReference>
<evidence type="ECO:0000259" key="2">
    <source>
        <dbReference type="Pfam" id="PF00487"/>
    </source>
</evidence>
<feature type="transmembrane region" description="Helical" evidence="1">
    <location>
        <begin position="146"/>
        <end position="169"/>
    </location>
</feature>
<dbReference type="AlphaFoldDB" id="A0A075W573"/>